<dbReference type="STRING" id="4540.A0A3L6RD06"/>
<evidence type="ECO:0000256" key="4">
    <source>
        <dbReference type="ARBA" id="ARBA00022833"/>
    </source>
</evidence>
<feature type="domain" description="hAT-like transposase RNase-H fold" evidence="7">
    <location>
        <begin position="177"/>
        <end position="276"/>
    </location>
</feature>
<evidence type="ECO:0000256" key="5">
    <source>
        <dbReference type="ARBA" id="ARBA00023125"/>
    </source>
</evidence>
<comment type="caution">
    <text evidence="8">The sequence shown here is derived from an EMBL/GenBank/DDBJ whole genome shotgun (WGS) entry which is preliminary data.</text>
</comment>
<sequence>MFNEVLKFIQEWNIEDKLFAITLDNASDNNAMVELLRSNLLEKQKLYGKGKLFHHRCAAHVLNLICKAGFEIINPIVHKVRKSVKFVEGSISRKQKFEEIIQQPGIEYEKRPNLDTPTRWNSTYLMLNCCLQLKRAFESLTQQDQEYTCAPSLEEWEKAQMVCIILKTFYDATMVISGSHYPTANLYFDEIWEVKIALDNADPEVNADLFETIQYMQRKFRRYWKLTWLQISFPVIFDPRFKLGFVDFRLKQAFGSQAETKIATMKKILLELFKDYSQVNIGNQDMAQQTPAPQIVTNASGSYADWDHHMSHNVPSTSEIPSELEAYFSEASNPSK</sequence>
<keyword evidence="5" id="KW-0238">DNA-binding</keyword>
<keyword evidence="4" id="KW-0862">Zinc</keyword>
<dbReference type="GO" id="GO:0003677">
    <property type="term" value="F:DNA binding"/>
    <property type="evidence" value="ECO:0007669"/>
    <property type="project" value="UniProtKB-KW"/>
</dbReference>
<dbReference type="InterPro" id="IPR025525">
    <property type="entry name" value="hAT-like_transposase_RNase-H"/>
</dbReference>
<proteinExistence type="predicted"/>
<keyword evidence="6" id="KW-0539">Nucleus</keyword>
<evidence type="ECO:0000256" key="3">
    <source>
        <dbReference type="ARBA" id="ARBA00022771"/>
    </source>
</evidence>
<dbReference type="GO" id="GO:0005634">
    <property type="term" value="C:nucleus"/>
    <property type="evidence" value="ECO:0007669"/>
    <property type="project" value="UniProtKB-SubCell"/>
</dbReference>
<evidence type="ECO:0000256" key="1">
    <source>
        <dbReference type="ARBA" id="ARBA00004123"/>
    </source>
</evidence>
<dbReference type="EMBL" id="PQIB02000009">
    <property type="protein sequence ID" value="RLN00707.1"/>
    <property type="molecule type" value="Genomic_DNA"/>
</dbReference>
<name>A0A3L6RD06_PANMI</name>
<dbReference type="OrthoDB" id="1935496at2759"/>
<evidence type="ECO:0000256" key="6">
    <source>
        <dbReference type="ARBA" id="ARBA00023242"/>
    </source>
</evidence>
<dbReference type="InterPro" id="IPR052035">
    <property type="entry name" value="ZnF_BED_domain_contain"/>
</dbReference>
<evidence type="ECO:0000256" key="2">
    <source>
        <dbReference type="ARBA" id="ARBA00022723"/>
    </source>
</evidence>
<keyword evidence="9" id="KW-1185">Reference proteome</keyword>
<dbReference type="PANTHER" id="PTHR46481">
    <property type="entry name" value="ZINC FINGER BED DOMAIN-CONTAINING PROTEIN 4"/>
    <property type="match status" value="1"/>
</dbReference>
<protein>
    <recommendedName>
        <fullName evidence="7">hAT-like transposase RNase-H fold domain-containing protein</fullName>
    </recommendedName>
</protein>
<dbReference type="Pfam" id="PF14372">
    <property type="entry name" value="hAT-like_RNase-H"/>
    <property type="match status" value="1"/>
</dbReference>
<comment type="subcellular location">
    <subcellularLocation>
        <location evidence="1">Nucleus</location>
    </subcellularLocation>
</comment>
<dbReference type="PANTHER" id="PTHR46481:SF10">
    <property type="entry name" value="ZINC FINGER BED DOMAIN-CONTAINING PROTEIN 39"/>
    <property type="match status" value="1"/>
</dbReference>
<dbReference type="InterPro" id="IPR012337">
    <property type="entry name" value="RNaseH-like_sf"/>
</dbReference>
<organism evidence="8 9">
    <name type="scientific">Panicum miliaceum</name>
    <name type="common">Proso millet</name>
    <name type="synonym">Broomcorn millet</name>
    <dbReference type="NCBI Taxonomy" id="4540"/>
    <lineage>
        <taxon>Eukaryota</taxon>
        <taxon>Viridiplantae</taxon>
        <taxon>Streptophyta</taxon>
        <taxon>Embryophyta</taxon>
        <taxon>Tracheophyta</taxon>
        <taxon>Spermatophyta</taxon>
        <taxon>Magnoliopsida</taxon>
        <taxon>Liliopsida</taxon>
        <taxon>Poales</taxon>
        <taxon>Poaceae</taxon>
        <taxon>PACMAD clade</taxon>
        <taxon>Panicoideae</taxon>
        <taxon>Panicodae</taxon>
        <taxon>Paniceae</taxon>
        <taxon>Panicinae</taxon>
        <taxon>Panicum</taxon>
        <taxon>Panicum sect. Panicum</taxon>
    </lineage>
</organism>
<dbReference type="Proteomes" id="UP000275267">
    <property type="component" value="Unassembled WGS sequence"/>
</dbReference>
<dbReference type="AlphaFoldDB" id="A0A3L6RD06"/>
<dbReference type="SUPFAM" id="SSF53098">
    <property type="entry name" value="Ribonuclease H-like"/>
    <property type="match status" value="1"/>
</dbReference>
<keyword evidence="2" id="KW-0479">Metal-binding</keyword>
<evidence type="ECO:0000259" key="7">
    <source>
        <dbReference type="Pfam" id="PF14372"/>
    </source>
</evidence>
<reference evidence="9" key="1">
    <citation type="journal article" date="2019" name="Nat. Commun.">
        <title>The genome of broomcorn millet.</title>
        <authorList>
            <person name="Zou C."/>
            <person name="Miki D."/>
            <person name="Li D."/>
            <person name="Tang Q."/>
            <person name="Xiao L."/>
            <person name="Rajput S."/>
            <person name="Deng P."/>
            <person name="Jia W."/>
            <person name="Huang R."/>
            <person name="Zhang M."/>
            <person name="Sun Y."/>
            <person name="Hu J."/>
            <person name="Fu X."/>
            <person name="Schnable P.S."/>
            <person name="Li F."/>
            <person name="Zhang H."/>
            <person name="Feng B."/>
            <person name="Zhu X."/>
            <person name="Liu R."/>
            <person name="Schnable J.C."/>
            <person name="Zhu J.-K."/>
            <person name="Zhang H."/>
        </authorList>
    </citation>
    <scope>NUCLEOTIDE SEQUENCE [LARGE SCALE GENOMIC DNA]</scope>
</reference>
<dbReference type="GO" id="GO:0008270">
    <property type="term" value="F:zinc ion binding"/>
    <property type="evidence" value="ECO:0007669"/>
    <property type="project" value="UniProtKB-KW"/>
</dbReference>
<accession>A0A3L6RD06</accession>
<evidence type="ECO:0000313" key="8">
    <source>
        <dbReference type="EMBL" id="RLN00707.1"/>
    </source>
</evidence>
<keyword evidence="3" id="KW-0863">Zinc-finger</keyword>
<evidence type="ECO:0000313" key="9">
    <source>
        <dbReference type="Proteomes" id="UP000275267"/>
    </source>
</evidence>
<gene>
    <name evidence="8" type="ORF">C2845_PM06G16820</name>
</gene>